<keyword evidence="4" id="KW-0443">Lipid metabolism</keyword>
<dbReference type="PANTHER" id="PTHR43149">
    <property type="entry name" value="ENOYL-COA HYDRATASE"/>
    <property type="match status" value="1"/>
</dbReference>
<dbReference type="InterPro" id="IPR014748">
    <property type="entry name" value="Enoyl-CoA_hydra_C"/>
</dbReference>
<evidence type="ECO:0000256" key="2">
    <source>
        <dbReference type="ARBA" id="ARBA00005254"/>
    </source>
</evidence>
<dbReference type="CDD" id="cd06558">
    <property type="entry name" value="crotonase-like"/>
    <property type="match status" value="1"/>
</dbReference>
<evidence type="ECO:0000313" key="7">
    <source>
        <dbReference type="Proteomes" id="UP001203297"/>
    </source>
</evidence>
<dbReference type="FunFam" id="1.10.12.10:FF:000004">
    <property type="entry name" value="Delta3,5-delta2,4-dienoyl-CoA isomerase"/>
    <property type="match status" value="1"/>
</dbReference>
<dbReference type="Proteomes" id="UP001203297">
    <property type="component" value="Unassembled WGS sequence"/>
</dbReference>
<accession>A0AAD4M2D9</accession>
<dbReference type="GO" id="GO:0005739">
    <property type="term" value="C:mitochondrion"/>
    <property type="evidence" value="ECO:0007669"/>
    <property type="project" value="TreeGrafter"/>
</dbReference>
<keyword evidence="7" id="KW-1185">Reference proteome</keyword>
<comment type="pathway">
    <text evidence="1">Lipid metabolism; fatty acid beta-oxidation.</text>
</comment>
<reference evidence="6" key="1">
    <citation type="journal article" date="2022" name="New Phytol.">
        <title>Evolutionary transition to the ectomycorrhizal habit in the genomes of a hyperdiverse lineage of mushroom-forming fungi.</title>
        <authorList>
            <person name="Looney B."/>
            <person name="Miyauchi S."/>
            <person name="Morin E."/>
            <person name="Drula E."/>
            <person name="Courty P.E."/>
            <person name="Kohler A."/>
            <person name="Kuo A."/>
            <person name="LaButti K."/>
            <person name="Pangilinan J."/>
            <person name="Lipzen A."/>
            <person name="Riley R."/>
            <person name="Andreopoulos W."/>
            <person name="He G."/>
            <person name="Johnson J."/>
            <person name="Nolan M."/>
            <person name="Tritt A."/>
            <person name="Barry K.W."/>
            <person name="Grigoriev I.V."/>
            <person name="Nagy L.G."/>
            <person name="Hibbett D."/>
            <person name="Henrissat B."/>
            <person name="Matheny P.B."/>
            <person name="Labbe J."/>
            <person name="Martin F.M."/>
        </authorList>
    </citation>
    <scope>NUCLEOTIDE SEQUENCE</scope>
    <source>
        <strain evidence="6">BPL690</strain>
    </source>
</reference>
<dbReference type="Pfam" id="PF00378">
    <property type="entry name" value="ECH_1"/>
    <property type="match status" value="2"/>
</dbReference>
<keyword evidence="3" id="KW-0276">Fatty acid metabolism</keyword>
<dbReference type="SUPFAM" id="SSF52096">
    <property type="entry name" value="ClpP/crotonase"/>
    <property type="match status" value="1"/>
</dbReference>
<evidence type="ECO:0000256" key="4">
    <source>
        <dbReference type="ARBA" id="ARBA00023098"/>
    </source>
</evidence>
<evidence type="ECO:0000256" key="1">
    <source>
        <dbReference type="ARBA" id="ARBA00005005"/>
    </source>
</evidence>
<dbReference type="PANTHER" id="PTHR43149:SF1">
    <property type="entry name" value="DELTA(3,5)-DELTA(2,4)-DIENOYL-COA ISOMERASE, MITOCHONDRIAL"/>
    <property type="match status" value="1"/>
</dbReference>
<proteinExistence type="inferred from homology"/>
<evidence type="ECO:0000256" key="5">
    <source>
        <dbReference type="ARBA" id="ARBA00023235"/>
    </source>
</evidence>
<dbReference type="Gene3D" id="1.10.12.10">
    <property type="entry name" value="Lyase 2-enoyl-coa Hydratase, Chain A, domain 2"/>
    <property type="match status" value="1"/>
</dbReference>
<dbReference type="AlphaFoldDB" id="A0AAD4M2D9"/>
<organism evidence="6 7">
    <name type="scientific">Multifurca ochricompacta</name>
    <dbReference type="NCBI Taxonomy" id="376703"/>
    <lineage>
        <taxon>Eukaryota</taxon>
        <taxon>Fungi</taxon>
        <taxon>Dikarya</taxon>
        <taxon>Basidiomycota</taxon>
        <taxon>Agaricomycotina</taxon>
        <taxon>Agaricomycetes</taxon>
        <taxon>Russulales</taxon>
        <taxon>Russulaceae</taxon>
        <taxon>Multifurca</taxon>
    </lineage>
</organism>
<dbReference type="Gene3D" id="3.90.226.10">
    <property type="entry name" value="2-enoyl-CoA Hydratase, Chain A, domain 1"/>
    <property type="match status" value="2"/>
</dbReference>
<dbReference type="EMBL" id="WTXG01000026">
    <property type="protein sequence ID" value="KAI0298770.1"/>
    <property type="molecule type" value="Genomic_DNA"/>
</dbReference>
<dbReference type="GO" id="GO:0051750">
    <property type="term" value="F:delta(3,5)-delta(2,4)-dienoyl-CoA isomerase activity"/>
    <property type="evidence" value="ECO:0007669"/>
    <property type="project" value="TreeGrafter"/>
</dbReference>
<dbReference type="InterPro" id="IPR001753">
    <property type="entry name" value="Enoyl-CoA_hydra/iso"/>
</dbReference>
<name>A0AAD4M2D9_9AGAM</name>
<comment type="caution">
    <text evidence="6">The sequence shown here is derived from an EMBL/GenBank/DDBJ whole genome shotgun (WGS) entry which is preliminary data.</text>
</comment>
<dbReference type="InterPro" id="IPR029045">
    <property type="entry name" value="ClpP/crotonase-like_dom_sf"/>
</dbReference>
<evidence type="ECO:0000313" key="6">
    <source>
        <dbReference type="EMBL" id="KAI0298770.1"/>
    </source>
</evidence>
<comment type="similarity">
    <text evidence="2">Belongs to the enoyl-CoA hydratase/isomerase family.</text>
</comment>
<evidence type="ECO:0000256" key="3">
    <source>
        <dbReference type="ARBA" id="ARBA00022832"/>
    </source>
</evidence>
<keyword evidence="5" id="KW-0413">Isomerase</keyword>
<protein>
    <submittedName>
        <fullName evidence="6">ClpP/crotonase-like domain-containing protein</fullName>
    </submittedName>
</protein>
<gene>
    <name evidence="6" type="ORF">B0F90DRAFT_1818448</name>
</gene>
<sequence>MAPSSNKVPSYASQFKYVDLSFPFENVLHVQLKRPPVNAFNEEFWREYGTAFDQIGQDPTVRVVVLSSAVDKAFSAGVDLSDLLALPRHEDIGRRALLTPAVHGVAFGLALDALGAVDVRWAAEDVAFSIREVDVGLAADIGTLARFPKLVGDLSWLYEVAFSGRVFGAQEALQFGLVSRVVPGSREKVVKAALEFAEGIARKSPVAVSGVKRFIAHALDHSVDAALEYQATWGAFALQAKDLSESAAAAKRKQKIEYENLGVLERRKAKL</sequence>
<dbReference type="InterPro" id="IPR045002">
    <property type="entry name" value="Ech1-like"/>
</dbReference>
<dbReference type="GO" id="GO:0006631">
    <property type="term" value="P:fatty acid metabolic process"/>
    <property type="evidence" value="ECO:0007669"/>
    <property type="project" value="UniProtKB-KW"/>
</dbReference>